<proteinExistence type="predicted"/>
<dbReference type="InterPro" id="IPR001138">
    <property type="entry name" value="Zn2Cys6_DnaBD"/>
</dbReference>
<feature type="domain" description="Zn(2)-C6 fungal-type" evidence="2">
    <location>
        <begin position="153"/>
        <end position="183"/>
    </location>
</feature>
<dbReference type="OrthoDB" id="2161007at2759"/>
<dbReference type="GO" id="GO:0000981">
    <property type="term" value="F:DNA-binding transcription factor activity, RNA polymerase II-specific"/>
    <property type="evidence" value="ECO:0007669"/>
    <property type="project" value="InterPro"/>
</dbReference>
<keyword evidence="4" id="KW-1185">Reference proteome</keyword>
<dbReference type="PROSITE" id="PS50048">
    <property type="entry name" value="ZN2_CY6_FUNGAL_2"/>
    <property type="match status" value="1"/>
</dbReference>
<sequence length="554" mass="64143">MNPFLVLDFHLSDENLFFNPNNFQPVTFANNCTFIPQLQPLQTQPQYITSTTASITNHNTSINQHPNNIQQQQLHHNKNGFNQQQIPSSFQNDSVSSSTSCDPATTHGGSRSNHNSVTTNQTALENVAENGTSQPSEENANCDNADGTIAPISCDACRSNHRRCDRIRPSCQACKIRGIPCNYSMNFKRRAKFINNNRLKDEDVAILDVYYTESGYHMVSRTELEQFLLESYKCNGSYTTQDMKEMIALYYSIKATCECQMGQIDKAELSAKQAKEYLSKVFDCYTSMKVAGTYLNMCFYELWFERLHTAKFYFQTLLFFKEALENSKEETKNSIREHLIITITYLEETIFNIQDKKNLHERTFDRFLLTLPTLFSYLKTSDCMFGSDWDYYLKNPHLIDSTNCVQVNTLLQNLLRECKRYEQNNFGGNPVLDLYYDVMESGCTLALLSKTKEMNSMMDYVLERSATTIVNSINNPKFESMPFEILLHISFAAEYHLKKVREGIFMGSMNNCDYIEMLRTELRAYQTLQSRYKIAKTYFYGGIFKKLDDYFNNQ</sequence>
<dbReference type="GO" id="GO:0008270">
    <property type="term" value="F:zinc ion binding"/>
    <property type="evidence" value="ECO:0007669"/>
    <property type="project" value="InterPro"/>
</dbReference>
<dbReference type="EMBL" id="GG738915">
    <property type="protein sequence ID" value="EFC37686.1"/>
    <property type="molecule type" value="Genomic_DNA"/>
</dbReference>
<dbReference type="SUPFAM" id="SSF57701">
    <property type="entry name" value="Zn2/Cys6 DNA-binding domain"/>
    <property type="match status" value="1"/>
</dbReference>
<evidence type="ECO:0000313" key="4">
    <source>
        <dbReference type="Proteomes" id="UP000006671"/>
    </source>
</evidence>
<dbReference type="PROSITE" id="PS00463">
    <property type="entry name" value="ZN2_CY6_FUNGAL_1"/>
    <property type="match status" value="1"/>
</dbReference>
<protein>
    <submittedName>
        <fullName evidence="3">Predicted protein</fullName>
    </submittedName>
</protein>
<dbReference type="RefSeq" id="XP_002670430.1">
    <property type="nucleotide sequence ID" value="XM_002670384.1"/>
</dbReference>
<dbReference type="GeneID" id="8857603"/>
<dbReference type="Pfam" id="PF00172">
    <property type="entry name" value="Zn_clus"/>
    <property type="match status" value="1"/>
</dbReference>
<gene>
    <name evidence="3" type="ORF">NAEGRDRAFT_74541</name>
</gene>
<dbReference type="SMART" id="SM00066">
    <property type="entry name" value="GAL4"/>
    <property type="match status" value="1"/>
</dbReference>
<name>D2VZM5_NAEGR</name>
<evidence type="ECO:0000313" key="3">
    <source>
        <dbReference type="EMBL" id="EFC37686.1"/>
    </source>
</evidence>
<feature type="region of interest" description="Disordered" evidence="1">
    <location>
        <begin position="81"/>
        <end position="117"/>
    </location>
</feature>
<dbReference type="Proteomes" id="UP000006671">
    <property type="component" value="Unassembled WGS sequence"/>
</dbReference>
<dbReference type="VEuPathDB" id="AmoebaDB:NAEGRDRAFT_74541"/>
<dbReference type="InterPro" id="IPR036864">
    <property type="entry name" value="Zn2-C6_fun-type_DNA-bd_sf"/>
</dbReference>
<dbReference type="InParanoid" id="D2VZM5"/>
<dbReference type="Gene3D" id="4.10.240.10">
    <property type="entry name" value="Zn(2)-C6 fungal-type DNA-binding domain"/>
    <property type="match status" value="1"/>
</dbReference>
<dbReference type="KEGG" id="ngr:NAEGRDRAFT_74541"/>
<evidence type="ECO:0000259" key="2">
    <source>
        <dbReference type="PROSITE" id="PS50048"/>
    </source>
</evidence>
<evidence type="ECO:0000256" key="1">
    <source>
        <dbReference type="SAM" id="MobiDB-lite"/>
    </source>
</evidence>
<dbReference type="AlphaFoldDB" id="D2VZM5"/>
<accession>D2VZM5</accession>
<organism evidence="4">
    <name type="scientific">Naegleria gruberi</name>
    <name type="common">Amoeba</name>
    <dbReference type="NCBI Taxonomy" id="5762"/>
    <lineage>
        <taxon>Eukaryota</taxon>
        <taxon>Discoba</taxon>
        <taxon>Heterolobosea</taxon>
        <taxon>Tetramitia</taxon>
        <taxon>Eutetramitia</taxon>
        <taxon>Vahlkampfiidae</taxon>
        <taxon>Naegleria</taxon>
    </lineage>
</organism>
<reference evidence="3 4" key="1">
    <citation type="journal article" date="2010" name="Cell">
        <title>The genome of Naegleria gruberi illuminates early eukaryotic versatility.</title>
        <authorList>
            <person name="Fritz-Laylin L.K."/>
            <person name="Prochnik S.E."/>
            <person name="Ginger M.L."/>
            <person name="Dacks J.B."/>
            <person name="Carpenter M.L."/>
            <person name="Field M.C."/>
            <person name="Kuo A."/>
            <person name="Paredez A."/>
            <person name="Chapman J."/>
            <person name="Pham J."/>
            <person name="Shu S."/>
            <person name="Neupane R."/>
            <person name="Cipriano M."/>
            <person name="Mancuso J."/>
            <person name="Tu H."/>
            <person name="Salamov A."/>
            <person name="Lindquist E."/>
            <person name="Shapiro H."/>
            <person name="Lucas S."/>
            <person name="Grigoriev I.V."/>
            <person name="Cande W.Z."/>
            <person name="Fulton C."/>
            <person name="Rokhsar D.S."/>
            <person name="Dawson S.C."/>
        </authorList>
    </citation>
    <scope>NUCLEOTIDE SEQUENCE [LARGE SCALE GENOMIC DNA]</scope>
    <source>
        <strain evidence="3 4">NEG-M</strain>
    </source>
</reference>
<dbReference type="CDD" id="cd00067">
    <property type="entry name" value="GAL4"/>
    <property type="match status" value="1"/>
</dbReference>